<dbReference type="WBParaSite" id="PSAMB.scaffold67size88130.g1280.t1">
    <property type="protein sequence ID" value="PSAMB.scaffold67size88130.g1280.t1"/>
    <property type="gene ID" value="PSAMB.scaffold67size88130.g1280"/>
</dbReference>
<feature type="region of interest" description="Disordered" evidence="1">
    <location>
        <begin position="109"/>
        <end position="142"/>
    </location>
</feature>
<feature type="region of interest" description="Disordered" evidence="1">
    <location>
        <begin position="159"/>
        <end position="184"/>
    </location>
</feature>
<evidence type="ECO:0000313" key="4">
    <source>
        <dbReference type="WBParaSite" id="PSAMB.scaffold67size88130.g1280.t1"/>
    </source>
</evidence>
<sequence length="184" mass="20269">MSTDEPSVGSTAPFHKHHGSLNRPNSATPSVMAYSNHSWITQGTAKTGGQIFLCAIGGMISASIGLWLAVFSDDIQWRRFLFASLALVCALLFALLAFTTARHITHTHARRASQIGSRLRRQTTTSSSRTVRGNSCKRPGESGIMIDRAHQVVNDQHSLPHINQGNHHHHAHFDDLPDRPKHDV</sequence>
<keyword evidence="2" id="KW-0472">Membrane</keyword>
<protein>
    <submittedName>
        <fullName evidence="4">Uncharacterized protein</fullName>
    </submittedName>
</protein>
<evidence type="ECO:0000256" key="2">
    <source>
        <dbReference type="SAM" id="Phobius"/>
    </source>
</evidence>
<dbReference type="AlphaFoldDB" id="A0A914X739"/>
<feature type="compositionally biased region" description="Polar residues" evidence="1">
    <location>
        <begin position="1"/>
        <end position="10"/>
    </location>
</feature>
<proteinExistence type="predicted"/>
<keyword evidence="3" id="KW-1185">Reference proteome</keyword>
<keyword evidence="2" id="KW-1133">Transmembrane helix</keyword>
<accession>A0A914X739</accession>
<feature type="transmembrane region" description="Helical" evidence="2">
    <location>
        <begin position="82"/>
        <end position="101"/>
    </location>
</feature>
<evidence type="ECO:0000256" key="1">
    <source>
        <dbReference type="SAM" id="MobiDB-lite"/>
    </source>
</evidence>
<feature type="compositionally biased region" description="Basic and acidic residues" evidence="1">
    <location>
        <begin position="172"/>
        <end position="184"/>
    </location>
</feature>
<feature type="transmembrane region" description="Helical" evidence="2">
    <location>
        <begin position="51"/>
        <end position="70"/>
    </location>
</feature>
<reference evidence="4" key="1">
    <citation type="submission" date="2022-11" db="UniProtKB">
        <authorList>
            <consortium name="WormBaseParasite"/>
        </authorList>
    </citation>
    <scope>IDENTIFICATION</scope>
</reference>
<evidence type="ECO:0000313" key="3">
    <source>
        <dbReference type="Proteomes" id="UP000887566"/>
    </source>
</evidence>
<keyword evidence="2" id="KW-0812">Transmembrane</keyword>
<organism evidence="3 4">
    <name type="scientific">Plectus sambesii</name>
    <dbReference type="NCBI Taxonomy" id="2011161"/>
    <lineage>
        <taxon>Eukaryota</taxon>
        <taxon>Metazoa</taxon>
        <taxon>Ecdysozoa</taxon>
        <taxon>Nematoda</taxon>
        <taxon>Chromadorea</taxon>
        <taxon>Plectida</taxon>
        <taxon>Plectina</taxon>
        <taxon>Plectoidea</taxon>
        <taxon>Plectidae</taxon>
        <taxon>Plectus</taxon>
    </lineage>
</organism>
<name>A0A914X739_9BILA</name>
<dbReference type="Proteomes" id="UP000887566">
    <property type="component" value="Unplaced"/>
</dbReference>
<feature type="region of interest" description="Disordered" evidence="1">
    <location>
        <begin position="1"/>
        <end position="25"/>
    </location>
</feature>